<evidence type="ECO:0008006" key="3">
    <source>
        <dbReference type="Google" id="ProtNLM"/>
    </source>
</evidence>
<dbReference type="PANTHER" id="PTHR30605">
    <property type="entry name" value="ANHYDRO-N-ACETYLMURAMIC ACID KINASE"/>
    <property type="match status" value="1"/>
</dbReference>
<dbReference type="Gene3D" id="3.30.420.40">
    <property type="match status" value="1"/>
</dbReference>
<dbReference type="InterPro" id="IPR043129">
    <property type="entry name" value="ATPase_NBD"/>
</dbReference>
<dbReference type="GO" id="GO:0009254">
    <property type="term" value="P:peptidoglycan turnover"/>
    <property type="evidence" value="ECO:0007669"/>
    <property type="project" value="InterPro"/>
</dbReference>
<protein>
    <recommendedName>
        <fullName evidence="3">Anhydro-N-acetylmuramic acid kinase</fullName>
    </recommendedName>
</protein>
<dbReference type="SUPFAM" id="SSF53067">
    <property type="entry name" value="Actin-like ATPase domain"/>
    <property type="match status" value="1"/>
</dbReference>
<name>A0AAN6M5I5_9PLEO</name>
<dbReference type="GO" id="GO:0006040">
    <property type="term" value="P:amino sugar metabolic process"/>
    <property type="evidence" value="ECO:0007669"/>
    <property type="project" value="InterPro"/>
</dbReference>
<keyword evidence="2" id="KW-1185">Reference proteome</keyword>
<dbReference type="Proteomes" id="UP001280581">
    <property type="component" value="Unassembled WGS sequence"/>
</dbReference>
<proteinExistence type="predicted"/>
<dbReference type="Pfam" id="PF03702">
    <property type="entry name" value="AnmK"/>
    <property type="match status" value="1"/>
</dbReference>
<sequence length="431" mass="47541">MSTAASLESLELWTRKPKSSLGFTVLGIQPSTDGSLPVSILKHEQIVVSLQLRTQILDLLRDHPMNPNTIVRLQSLLAYMYTTSFEKFCDNHDVPNGFIDILALQAGSMLPFAVLPIHSTQKYRTGSDLQSWTDVVALETGITTVTDLSLTRSVNRKNLATDPSVDNLFLHHPNKFRACVTISDLLHITIIPPQAGELKIQSFSLVCGPGTIFIDYAMRYATSNRIKSDHDGHYSLQGVVNQNVVDQFFEENNYSTQMSLLSIATEMFGHHEAQDVIDECLFLGMTDHDIVATITRIVAENIAHHSKKLADAYCPSGCKIDEIFIGGPGARNVDIVNYLEEALLGGVTLKPLEDIGIPCEAKEALSCAQLGLETILKLAIIEDGSSEGSQQNRLTSSVTRGKQWQELQEHVLKFSGGREIPAVNRVIVEKE</sequence>
<dbReference type="AlphaFoldDB" id="A0AAN6M5I5"/>
<organism evidence="1 2">
    <name type="scientific">Pseudopithomyces chartarum</name>
    <dbReference type="NCBI Taxonomy" id="1892770"/>
    <lineage>
        <taxon>Eukaryota</taxon>
        <taxon>Fungi</taxon>
        <taxon>Dikarya</taxon>
        <taxon>Ascomycota</taxon>
        <taxon>Pezizomycotina</taxon>
        <taxon>Dothideomycetes</taxon>
        <taxon>Pleosporomycetidae</taxon>
        <taxon>Pleosporales</taxon>
        <taxon>Massarineae</taxon>
        <taxon>Didymosphaeriaceae</taxon>
        <taxon>Pseudopithomyces</taxon>
    </lineage>
</organism>
<dbReference type="InterPro" id="IPR005338">
    <property type="entry name" value="Anhydro_N_Ac-Mur_kinase"/>
</dbReference>
<dbReference type="GO" id="GO:0016773">
    <property type="term" value="F:phosphotransferase activity, alcohol group as acceptor"/>
    <property type="evidence" value="ECO:0007669"/>
    <property type="project" value="InterPro"/>
</dbReference>
<reference evidence="1 2" key="1">
    <citation type="submission" date="2021-02" db="EMBL/GenBank/DDBJ databases">
        <title>Genome assembly of Pseudopithomyces chartarum.</title>
        <authorList>
            <person name="Jauregui R."/>
            <person name="Singh J."/>
            <person name="Voisey C."/>
        </authorList>
    </citation>
    <scope>NUCLEOTIDE SEQUENCE [LARGE SCALE GENOMIC DNA]</scope>
    <source>
        <strain evidence="1 2">AGR01</strain>
    </source>
</reference>
<comment type="caution">
    <text evidence="1">The sequence shown here is derived from an EMBL/GenBank/DDBJ whole genome shotgun (WGS) entry which is preliminary data.</text>
</comment>
<dbReference type="EMBL" id="WVTA01000002">
    <property type="protein sequence ID" value="KAK3216163.1"/>
    <property type="molecule type" value="Genomic_DNA"/>
</dbReference>
<gene>
    <name evidence="1" type="ORF">GRF29_8g2390704</name>
</gene>
<accession>A0AAN6M5I5</accession>
<evidence type="ECO:0000313" key="1">
    <source>
        <dbReference type="EMBL" id="KAK3216163.1"/>
    </source>
</evidence>
<dbReference type="GO" id="GO:0005524">
    <property type="term" value="F:ATP binding"/>
    <property type="evidence" value="ECO:0007669"/>
    <property type="project" value="InterPro"/>
</dbReference>
<dbReference type="PANTHER" id="PTHR30605:SF0">
    <property type="entry name" value="ANHYDRO-N-ACETYLMURAMIC ACID KINASE"/>
    <property type="match status" value="1"/>
</dbReference>
<evidence type="ECO:0000313" key="2">
    <source>
        <dbReference type="Proteomes" id="UP001280581"/>
    </source>
</evidence>